<dbReference type="GeneID" id="87824705"/>
<dbReference type="InterPro" id="IPR022698">
    <property type="entry name" value="OrsD"/>
</dbReference>
<feature type="domain" description="C2H2-type" evidence="1">
    <location>
        <begin position="89"/>
        <end position="110"/>
    </location>
</feature>
<gene>
    <name evidence="2" type="ORF">N657DRAFT_555427</name>
</gene>
<protein>
    <recommendedName>
        <fullName evidence="1">C2H2-type domain-containing protein</fullName>
    </recommendedName>
</protein>
<dbReference type="SMART" id="SM00355">
    <property type="entry name" value="ZnF_C2H2"/>
    <property type="match status" value="2"/>
</dbReference>
<keyword evidence="3" id="KW-1185">Reference proteome</keyword>
<feature type="non-terminal residue" evidence="2">
    <location>
        <position position="312"/>
    </location>
</feature>
<reference evidence="2" key="2">
    <citation type="submission" date="2023-05" db="EMBL/GenBank/DDBJ databases">
        <authorList>
            <consortium name="Lawrence Berkeley National Laboratory"/>
            <person name="Steindorff A."/>
            <person name="Hensen N."/>
            <person name="Bonometti L."/>
            <person name="Westerberg I."/>
            <person name="Brannstrom I.O."/>
            <person name="Guillou S."/>
            <person name="Cros-Aarteil S."/>
            <person name="Calhoun S."/>
            <person name="Haridas S."/>
            <person name="Kuo A."/>
            <person name="Mondo S."/>
            <person name="Pangilinan J."/>
            <person name="Riley R."/>
            <person name="Labutti K."/>
            <person name="Andreopoulos B."/>
            <person name="Lipzen A."/>
            <person name="Chen C."/>
            <person name="Yanf M."/>
            <person name="Daum C."/>
            <person name="Ng V."/>
            <person name="Clum A."/>
            <person name="Ohm R."/>
            <person name="Martin F."/>
            <person name="Silar P."/>
            <person name="Natvig D."/>
            <person name="Lalanne C."/>
            <person name="Gautier V."/>
            <person name="Ament-Velasquez S.L."/>
            <person name="Kruys A."/>
            <person name="Hutchinson M.I."/>
            <person name="Powell A.J."/>
            <person name="Barry K."/>
            <person name="Miller A.N."/>
            <person name="Grigoriev I.V."/>
            <person name="Debuchy R."/>
            <person name="Gladieux P."/>
            <person name="Thoren M.H."/>
            <person name="Johannesson H."/>
        </authorList>
    </citation>
    <scope>NUCLEOTIDE SEQUENCE</scope>
    <source>
        <strain evidence="2">CBS 731.68</strain>
    </source>
</reference>
<name>A0AAN6TPU0_9PEZI</name>
<dbReference type="Proteomes" id="UP001302602">
    <property type="component" value="Unassembled WGS sequence"/>
</dbReference>
<dbReference type="PROSITE" id="PS00028">
    <property type="entry name" value="ZINC_FINGER_C2H2_1"/>
    <property type="match status" value="1"/>
</dbReference>
<dbReference type="AlphaFoldDB" id="A0AAN6TPU0"/>
<reference evidence="2" key="1">
    <citation type="journal article" date="2023" name="Mol. Phylogenet. Evol.">
        <title>Genome-scale phylogeny and comparative genomics of the fungal order Sordariales.</title>
        <authorList>
            <person name="Hensen N."/>
            <person name="Bonometti L."/>
            <person name="Westerberg I."/>
            <person name="Brannstrom I.O."/>
            <person name="Guillou S."/>
            <person name="Cros-Aarteil S."/>
            <person name="Calhoun S."/>
            <person name="Haridas S."/>
            <person name="Kuo A."/>
            <person name="Mondo S."/>
            <person name="Pangilinan J."/>
            <person name="Riley R."/>
            <person name="LaButti K."/>
            <person name="Andreopoulos B."/>
            <person name="Lipzen A."/>
            <person name="Chen C."/>
            <person name="Yan M."/>
            <person name="Daum C."/>
            <person name="Ng V."/>
            <person name="Clum A."/>
            <person name="Steindorff A."/>
            <person name="Ohm R.A."/>
            <person name="Martin F."/>
            <person name="Silar P."/>
            <person name="Natvig D.O."/>
            <person name="Lalanne C."/>
            <person name="Gautier V."/>
            <person name="Ament-Velasquez S.L."/>
            <person name="Kruys A."/>
            <person name="Hutchinson M.I."/>
            <person name="Powell A.J."/>
            <person name="Barry K."/>
            <person name="Miller A.N."/>
            <person name="Grigoriev I.V."/>
            <person name="Debuchy R."/>
            <person name="Gladieux P."/>
            <person name="Hiltunen Thoren M."/>
            <person name="Johannesson H."/>
        </authorList>
    </citation>
    <scope>NUCLEOTIDE SEQUENCE</scope>
    <source>
        <strain evidence="2">CBS 731.68</strain>
    </source>
</reference>
<sequence length="312" mass="35642">MEPFVHIPEYPFVVCKECQFACVTGEVTTHLRMHHGHIQVQERRRIAESIGDIPGIAGGQEELRSFQFPPPTVTPIRFIAPPKPDGIRCDRCGFIVRTIAGIRRHCRKEHGWVSGWTKGGNVVKRAKEERQVPWTTGVRCQRFFRSRVASGWFEVGRGSAEEAASNGEGETLEEQLARIHTAQAGRFKARKRAIKAGDEKAEPNAWLNRVGWAEHLAGLDRDRLRGSVEPIGDDEAGLKRMWESMERVMGRARAAVLKRSGHAVLFEINRKEVHIKPSKPFEGRMEDDTWARSKEVYRKLLCFIRRTQDWDD</sequence>
<accession>A0AAN6TPU0</accession>
<dbReference type="RefSeq" id="XP_062641713.1">
    <property type="nucleotide sequence ID" value="XM_062787935.1"/>
</dbReference>
<organism evidence="2 3">
    <name type="scientific">Parathielavia appendiculata</name>
    <dbReference type="NCBI Taxonomy" id="2587402"/>
    <lineage>
        <taxon>Eukaryota</taxon>
        <taxon>Fungi</taxon>
        <taxon>Dikarya</taxon>
        <taxon>Ascomycota</taxon>
        <taxon>Pezizomycotina</taxon>
        <taxon>Sordariomycetes</taxon>
        <taxon>Sordariomycetidae</taxon>
        <taxon>Sordariales</taxon>
        <taxon>Chaetomiaceae</taxon>
        <taxon>Parathielavia</taxon>
    </lineage>
</organism>
<evidence type="ECO:0000259" key="1">
    <source>
        <dbReference type="PROSITE" id="PS00028"/>
    </source>
</evidence>
<dbReference type="InterPro" id="IPR013087">
    <property type="entry name" value="Znf_C2H2_type"/>
</dbReference>
<evidence type="ECO:0000313" key="3">
    <source>
        <dbReference type="Proteomes" id="UP001302602"/>
    </source>
</evidence>
<comment type="caution">
    <text evidence="2">The sequence shown here is derived from an EMBL/GenBank/DDBJ whole genome shotgun (WGS) entry which is preliminary data.</text>
</comment>
<evidence type="ECO:0000313" key="2">
    <source>
        <dbReference type="EMBL" id="KAK4117940.1"/>
    </source>
</evidence>
<dbReference type="Pfam" id="PF12013">
    <property type="entry name" value="OrsD"/>
    <property type="match status" value="1"/>
</dbReference>
<proteinExistence type="predicted"/>
<dbReference type="EMBL" id="MU853308">
    <property type="protein sequence ID" value="KAK4117940.1"/>
    <property type="molecule type" value="Genomic_DNA"/>
</dbReference>